<dbReference type="EMBL" id="BMKA01000002">
    <property type="protein sequence ID" value="GGA18966.1"/>
    <property type="molecule type" value="Genomic_DNA"/>
</dbReference>
<gene>
    <name evidence="2" type="ORF">GCM10011498_19680</name>
</gene>
<protein>
    <recommendedName>
        <fullName evidence="1">HTH lysR-type domain-containing protein</fullName>
    </recommendedName>
</protein>
<dbReference type="AlphaFoldDB" id="A0A916R0K9"/>
<name>A0A916R0K9_9RHOB</name>
<dbReference type="PANTHER" id="PTHR30432">
    <property type="entry name" value="TRANSCRIPTIONAL REGULATOR MODE"/>
    <property type="match status" value="1"/>
</dbReference>
<evidence type="ECO:0000313" key="2">
    <source>
        <dbReference type="EMBL" id="GGA18966.1"/>
    </source>
</evidence>
<reference evidence="2" key="1">
    <citation type="journal article" date="2014" name="Int. J. Syst. Evol. Microbiol.">
        <title>Complete genome sequence of Corynebacterium casei LMG S-19264T (=DSM 44701T), isolated from a smear-ripened cheese.</title>
        <authorList>
            <consortium name="US DOE Joint Genome Institute (JGI-PGF)"/>
            <person name="Walter F."/>
            <person name="Albersmeier A."/>
            <person name="Kalinowski J."/>
            <person name="Ruckert C."/>
        </authorList>
    </citation>
    <scope>NUCLEOTIDE SEQUENCE</scope>
    <source>
        <strain evidence="2">CGMCC 1.15880</strain>
    </source>
</reference>
<organism evidence="2 3">
    <name type="scientific">Neptunicoccus cionae</name>
    <dbReference type="NCBI Taxonomy" id="2035344"/>
    <lineage>
        <taxon>Bacteria</taxon>
        <taxon>Pseudomonadati</taxon>
        <taxon>Pseudomonadota</taxon>
        <taxon>Alphaproteobacteria</taxon>
        <taxon>Rhodobacterales</taxon>
        <taxon>Paracoccaceae</taxon>
        <taxon>Neptunicoccus</taxon>
    </lineage>
</organism>
<dbReference type="InterPro" id="IPR051815">
    <property type="entry name" value="Molybdate_resp_trans_reg"/>
</dbReference>
<dbReference type="GO" id="GO:0003700">
    <property type="term" value="F:DNA-binding transcription factor activity"/>
    <property type="evidence" value="ECO:0007669"/>
    <property type="project" value="InterPro"/>
</dbReference>
<dbReference type="InterPro" id="IPR036390">
    <property type="entry name" value="WH_DNA-bd_sf"/>
</dbReference>
<dbReference type="PANTHER" id="PTHR30432:SF1">
    <property type="entry name" value="DNA-BINDING TRANSCRIPTIONAL DUAL REGULATOR MODE"/>
    <property type="match status" value="1"/>
</dbReference>
<evidence type="ECO:0000259" key="1">
    <source>
        <dbReference type="Pfam" id="PF00126"/>
    </source>
</evidence>
<comment type="caution">
    <text evidence="2">The sequence shown here is derived from an EMBL/GenBank/DDBJ whole genome shotgun (WGS) entry which is preliminary data.</text>
</comment>
<evidence type="ECO:0000313" key="3">
    <source>
        <dbReference type="Proteomes" id="UP000628017"/>
    </source>
</evidence>
<dbReference type="Gene3D" id="1.10.10.10">
    <property type="entry name" value="Winged helix-like DNA-binding domain superfamily/Winged helix DNA-binding domain"/>
    <property type="match status" value="1"/>
</dbReference>
<dbReference type="InterPro" id="IPR036388">
    <property type="entry name" value="WH-like_DNA-bd_sf"/>
</dbReference>
<dbReference type="InterPro" id="IPR000847">
    <property type="entry name" value="LysR_HTH_N"/>
</dbReference>
<reference evidence="2" key="2">
    <citation type="submission" date="2020-09" db="EMBL/GenBank/DDBJ databases">
        <authorList>
            <person name="Sun Q."/>
            <person name="Zhou Y."/>
        </authorList>
    </citation>
    <scope>NUCLEOTIDE SEQUENCE</scope>
    <source>
        <strain evidence="2">CGMCC 1.15880</strain>
    </source>
</reference>
<sequence length="156" mass="16546">MPIAATAWHKAIGLAVGGRVRDDPAMTKPALTRSNTVTADARLRLRVVFDDGVRLGPGKADLLGLIDEHGSIAAAGRAMKMSYKRAWMLVEEMNAAFQNPLVESSRGGSHGGGARLTATGQEVLKAYRGMEERLSAEATQELAFLTGLRVDVSGGK</sequence>
<dbReference type="SUPFAM" id="SSF46785">
    <property type="entry name" value="Winged helix' DNA-binding domain"/>
    <property type="match status" value="1"/>
</dbReference>
<keyword evidence="3" id="KW-1185">Reference proteome</keyword>
<dbReference type="RefSeq" id="WP_373287463.1">
    <property type="nucleotide sequence ID" value="NZ_BMKA01000002.1"/>
</dbReference>
<proteinExistence type="predicted"/>
<feature type="domain" description="HTH lysR-type" evidence="1">
    <location>
        <begin position="66"/>
        <end position="121"/>
    </location>
</feature>
<dbReference type="Proteomes" id="UP000628017">
    <property type="component" value="Unassembled WGS sequence"/>
</dbReference>
<dbReference type="Pfam" id="PF00126">
    <property type="entry name" value="HTH_1"/>
    <property type="match status" value="1"/>
</dbReference>
<accession>A0A916R0K9</accession>